<dbReference type="UniPathway" id="UPA00248">
    <property type="reaction ID" value="UER00314"/>
</dbReference>
<keyword evidence="3 5" id="KW-0745">Spermidine biosynthesis</keyword>
<dbReference type="STRING" id="211460.YH63_17050"/>
<dbReference type="Gene3D" id="2.30.140.10">
    <property type="entry name" value="Spermidine synthase, tetramerisation domain"/>
    <property type="match status" value="1"/>
</dbReference>
<dbReference type="Pfam" id="PF01564">
    <property type="entry name" value="Spermine_synth"/>
    <property type="match status" value="1"/>
</dbReference>
<dbReference type="PANTHER" id="PTHR11558:SF11">
    <property type="entry name" value="SPERMIDINE SYNTHASE"/>
    <property type="match status" value="1"/>
</dbReference>
<dbReference type="Gene3D" id="3.40.50.150">
    <property type="entry name" value="Vaccinia Virus protein VP39"/>
    <property type="match status" value="1"/>
</dbReference>
<dbReference type="AlphaFoldDB" id="A0A4U6BLG0"/>
<dbReference type="PANTHER" id="PTHR11558">
    <property type="entry name" value="SPERMIDINE/SPERMINE SYNTHASE"/>
    <property type="match status" value="1"/>
</dbReference>
<name>A0A4U6BLG0_9BRAD</name>
<feature type="binding site" evidence="5">
    <location>
        <position position="104"/>
    </location>
    <ligand>
        <name>S-methyl-5'-thioadenosine</name>
        <dbReference type="ChEBI" id="CHEBI:17509"/>
    </ligand>
</feature>
<dbReference type="HAMAP" id="MF_00198">
    <property type="entry name" value="Spermidine_synth"/>
    <property type="match status" value="1"/>
</dbReference>
<comment type="similarity">
    <text evidence="1 5 7">Belongs to the spermidine/spermine synthase family.</text>
</comment>
<dbReference type="PROSITE" id="PS01330">
    <property type="entry name" value="PABS_1"/>
    <property type="match status" value="1"/>
</dbReference>
<dbReference type="GO" id="GO:0005829">
    <property type="term" value="C:cytosol"/>
    <property type="evidence" value="ECO:0007669"/>
    <property type="project" value="TreeGrafter"/>
</dbReference>
<keyword evidence="4 5" id="KW-0620">Polyamine biosynthesis</keyword>
<dbReference type="EC" id="2.5.1.16" evidence="5"/>
<keyword evidence="11" id="KW-1185">Reference proteome</keyword>
<gene>
    <name evidence="5 10" type="primary">speE</name>
    <name evidence="10" type="ORF">YH63_001830</name>
</gene>
<keyword evidence="2 5" id="KW-0808">Transferase</keyword>
<sequence length="288" mass="32258">MKWFQEELYPGFSQRIAVTDCLLERQTQFQKIQIFETPVFGKVLALDNAIQITERDNHIYHEMLVHVPMFAHGDVKDVLIVGGGDGGCLREALKHPVVSVTMVEIDSEVVELSRRFFPEVSGDAFLDDRADILIDDAYRYLAEEKRRFDLILIDSTDPVGDAARLFTEEFYQRCFLRLRGSGMIVIQGGSPPFRTESTEAGARSFMSVFGQLQDYIAPVPSYPMGMIALRGASMAGDSLSPCIATIRARVEKQAITTRYYEPGTHRAAFELLRGGRAMVTAGQQALSF</sequence>
<protein>
    <recommendedName>
        <fullName evidence="5">Polyamine aminopropyltransferase</fullName>
    </recommendedName>
    <alternativeName>
        <fullName evidence="5">Putrescine aminopropyltransferase</fullName>
        <shortName evidence="5">PAPT</shortName>
    </alternativeName>
    <alternativeName>
        <fullName evidence="5">Spermidine synthase</fullName>
        <shortName evidence="5">SPDS</shortName>
        <shortName evidence="5">SPDSY</shortName>
        <ecNumber evidence="5">2.5.1.16</ecNumber>
    </alternativeName>
</protein>
<dbReference type="NCBIfam" id="TIGR00417">
    <property type="entry name" value="speE"/>
    <property type="match status" value="1"/>
</dbReference>
<accession>A0A4U6BLG0</accession>
<feature type="binding site" evidence="5">
    <location>
        <begin position="154"/>
        <end position="157"/>
    </location>
    <ligand>
        <name>spermidine</name>
        <dbReference type="ChEBI" id="CHEBI:57834"/>
    </ligand>
</feature>
<dbReference type="InterPro" id="IPR029063">
    <property type="entry name" value="SAM-dependent_MTases_sf"/>
</dbReference>
<feature type="binding site" evidence="5">
    <location>
        <position position="85"/>
    </location>
    <ligand>
        <name>spermidine</name>
        <dbReference type="ChEBI" id="CHEBI:57834"/>
    </ligand>
</feature>
<evidence type="ECO:0000256" key="3">
    <source>
        <dbReference type="ARBA" id="ARBA00023066"/>
    </source>
</evidence>
<dbReference type="CDD" id="cd02440">
    <property type="entry name" value="AdoMet_MTases"/>
    <property type="match status" value="1"/>
</dbReference>
<dbReference type="GO" id="GO:0008295">
    <property type="term" value="P:spermidine biosynthetic process"/>
    <property type="evidence" value="ECO:0007669"/>
    <property type="project" value="UniProtKB-UniRule"/>
</dbReference>
<feature type="binding site" evidence="5">
    <location>
        <position position="30"/>
    </location>
    <ligand>
        <name>S-methyl-5'-thioadenosine</name>
        <dbReference type="ChEBI" id="CHEBI:17509"/>
    </ligand>
</feature>
<feature type="binding site" evidence="5">
    <location>
        <position position="61"/>
    </location>
    <ligand>
        <name>spermidine</name>
        <dbReference type="ChEBI" id="CHEBI:57834"/>
    </ligand>
</feature>
<comment type="caution">
    <text evidence="5">Lacks conserved residue(s) required for the propagation of feature annotation.</text>
</comment>
<evidence type="ECO:0000256" key="7">
    <source>
        <dbReference type="RuleBase" id="RU003836"/>
    </source>
</evidence>
<dbReference type="OrthoDB" id="9793120at2"/>
<evidence type="ECO:0000259" key="9">
    <source>
        <dbReference type="PROSITE" id="PS51006"/>
    </source>
</evidence>
<comment type="subunit">
    <text evidence="5">Homodimer or homotetramer.</text>
</comment>
<dbReference type="Pfam" id="PF17284">
    <property type="entry name" value="Spermine_synt_N"/>
    <property type="match status" value="1"/>
</dbReference>
<evidence type="ECO:0000256" key="4">
    <source>
        <dbReference type="ARBA" id="ARBA00023115"/>
    </source>
</evidence>
<comment type="pathway">
    <text evidence="5">Amine and polyamine biosynthesis; spermidine biosynthesis; spermidine from putrescine: step 1/1.</text>
</comment>
<dbReference type="Proteomes" id="UP000034832">
    <property type="component" value="Unassembled WGS sequence"/>
</dbReference>
<dbReference type="InterPro" id="IPR030373">
    <property type="entry name" value="PABS_CS"/>
</dbReference>
<feature type="domain" description="PABS" evidence="9">
    <location>
        <begin position="1"/>
        <end position="237"/>
    </location>
</feature>
<evidence type="ECO:0000256" key="5">
    <source>
        <dbReference type="HAMAP-Rule" id="MF_00198"/>
    </source>
</evidence>
<evidence type="ECO:0000256" key="2">
    <source>
        <dbReference type="ARBA" id="ARBA00022679"/>
    </source>
</evidence>
<dbReference type="SUPFAM" id="SSF53335">
    <property type="entry name" value="S-adenosyl-L-methionine-dependent methyltransferases"/>
    <property type="match status" value="1"/>
</dbReference>
<reference evidence="10" key="1">
    <citation type="submission" date="2019-04" db="EMBL/GenBank/DDBJ databases">
        <title>Whole genome sequencing of cave bacteria.</title>
        <authorList>
            <person name="Gan H.M."/>
            <person name="Barton H."/>
            <person name="Savka M.A."/>
        </authorList>
    </citation>
    <scope>NUCLEOTIDE SEQUENCE [LARGE SCALE GENOMIC DNA]</scope>
    <source>
        <strain evidence="10">LC387</strain>
    </source>
</reference>
<proteinExistence type="inferred from homology"/>
<comment type="catalytic activity">
    <reaction evidence="5 8">
        <text>S-adenosyl 3-(methylsulfanyl)propylamine + putrescine = S-methyl-5'-thioadenosine + spermidine + H(+)</text>
        <dbReference type="Rhea" id="RHEA:12721"/>
        <dbReference type="ChEBI" id="CHEBI:15378"/>
        <dbReference type="ChEBI" id="CHEBI:17509"/>
        <dbReference type="ChEBI" id="CHEBI:57443"/>
        <dbReference type="ChEBI" id="CHEBI:57834"/>
        <dbReference type="ChEBI" id="CHEBI:326268"/>
        <dbReference type="EC" id="2.5.1.16"/>
    </reaction>
</comment>
<dbReference type="InterPro" id="IPR035246">
    <property type="entry name" value="Spermidine_synt_N"/>
</dbReference>
<feature type="active site" description="Proton acceptor" evidence="5 6">
    <location>
        <position position="154"/>
    </location>
</feature>
<dbReference type="GO" id="GO:0004766">
    <property type="term" value="F:spermidine synthase activity"/>
    <property type="evidence" value="ECO:0007669"/>
    <property type="project" value="UniProtKB-UniRule"/>
</dbReference>
<evidence type="ECO:0000256" key="6">
    <source>
        <dbReference type="PROSITE-ProRule" id="PRU00354"/>
    </source>
</evidence>
<evidence type="ECO:0000313" key="10">
    <source>
        <dbReference type="EMBL" id="TKT70255.1"/>
    </source>
</evidence>
<dbReference type="NCBIfam" id="NF002010">
    <property type="entry name" value="PRK00811.1"/>
    <property type="match status" value="1"/>
</dbReference>
<dbReference type="EMBL" id="LBIA02000001">
    <property type="protein sequence ID" value="TKT70255.1"/>
    <property type="molecule type" value="Genomic_DNA"/>
</dbReference>
<organism evidence="10 11">
    <name type="scientific">Afipia massiliensis</name>
    <dbReference type="NCBI Taxonomy" id="211460"/>
    <lineage>
        <taxon>Bacteria</taxon>
        <taxon>Pseudomonadati</taxon>
        <taxon>Pseudomonadota</taxon>
        <taxon>Alphaproteobacteria</taxon>
        <taxon>Hyphomicrobiales</taxon>
        <taxon>Nitrobacteraceae</taxon>
        <taxon>Afipia</taxon>
    </lineage>
</organism>
<dbReference type="PROSITE" id="PS51006">
    <property type="entry name" value="PABS_2"/>
    <property type="match status" value="1"/>
</dbReference>
<evidence type="ECO:0000256" key="1">
    <source>
        <dbReference type="ARBA" id="ARBA00007867"/>
    </source>
</evidence>
<comment type="caution">
    <text evidence="10">The sequence shown here is derived from an EMBL/GenBank/DDBJ whole genome shotgun (WGS) entry which is preliminary data.</text>
</comment>
<feature type="binding site" evidence="5">
    <location>
        <begin position="136"/>
        <end position="137"/>
    </location>
    <ligand>
        <name>S-methyl-5'-thioadenosine</name>
        <dbReference type="ChEBI" id="CHEBI:17509"/>
    </ligand>
</feature>
<dbReference type="InterPro" id="IPR030374">
    <property type="entry name" value="PABS"/>
</dbReference>
<dbReference type="InterPro" id="IPR037163">
    <property type="entry name" value="Spermidine_synt_N_sf"/>
</dbReference>
<evidence type="ECO:0000256" key="8">
    <source>
        <dbReference type="RuleBase" id="RU003837"/>
    </source>
</evidence>
<evidence type="ECO:0000313" key="11">
    <source>
        <dbReference type="Proteomes" id="UP000034832"/>
    </source>
</evidence>
<comment type="function">
    <text evidence="5">Catalyzes the irreversible transfer of a propylamine group from the amino donor S-adenosylmethioninamine (decarboxy-AdoMet) to putrescine (1,4-diaminobutane) to yield spermidine.</text>
</comment>
<dbReference type="InterPro" id="IPR001045">
    <property type="entry name" value="Spermi_synthase"/>
</dbReference>